<dbReference type="PANTHER" id="PTHR45947">
    <property type="entry name" value="SULFOQUINOVOSYL TRANSFERASE SQD2"/>
    <property type="match status" value="1"/>
</dbReference>
<organism evidence="2">
    <name type="scientific">marine metagenome</name>
    <dbReference type="NCBI Taxonomy" id="408172"/>
    <lineage>
        <taxon>unclassified sequences</taxon>
        <taxon>metagenomes</taxon>
        <taxon>ecological metagenomes</taxon>
    </lineage>
</organism>
<accession>A0A381SX80</accession>
<dbReference type="Gene3D" id="3.40.50.2000">
    <property type="entry name" value="Glycogen Phosphorylase B"/>
    <property type="match status" value="2"/>
</dbReference>
<dbReference type="Pfam" id="PF00534">
    <property type="entry name" value="Glycos_transf_1"/>
    <property type="match status" value="1"/>
</dbReference>
<protein>
    <recommendedName>
        <fullName evidence="1">Glycosyl transferase family 1 domain-containing protein</fullName>
    </recommendedName>
</protein>
<dbReference type="EMBL" id="UINC01003626">
    <property type="protein sequence ID" value="SVA07948.1"/>
    <property type="molecule type" value="Genomic_DNA"/>
</dbReference>
<evidence type="ECO:0000259" key="1">
    <source>
        <dbReference type="Pfam" id="PF00534"/>
    </source>
</evidence>
<dbReference type="AlphaFoldDB" id="A0A381SX80"/>
<dbReference type="InterPro" id="IPR001296">
    <property type="entry name" value="Glyco_trans_1"/>
</dbReference>
<sequence>MTESEMHNTKNDTERARSRVALVHDWLTGMRGGEKALEAICELYPNAELYTLLHKRNSVSSVIEKRSIHRSFIQHLPFSEKLYRHYLPLFPCAVEQFDLDNHDLIISTSHCVAKSVVKTGRAFHVCYCFTPMRYAREQFDDYFGAERVGSIVSSLMSPILNSLARWDTTTSGRVDLYIAISQHVARRIQRYYNRSAKIVYPPVDTSFYKPDNVTPEDSFIVVSALVPYKRIDLAIRACKLSGLKLRIVGDGPDLNRLRLLADSNIEFLGRLTNDAIRNLYRSSKAMLLPGEEEFGIASVEAQACGCPVIALKRGGACETIVDGETGILVNQPTAEAFANALRTAKARSFNQSITRRNAERFSTPRFQTEFKNAIDETLNLSAEN</sequence>
<dbReference type="InterPro" id="IPR050194">
    <property type="entry name" value="Glycosyltransferase_grp1"/>
</dbReference>
<name>A0A381SX80_9ZZZZ</name>
<evidence type="ECO:0000313" key="2">
    <source>
        <dbReference type="EMBL" id="SVA07948.1"/>
    </source>
</evidence>
<dbReference type="PANTHER" id="PTHR45947:SF3">
    <property type="entry name" value="SULFOQUINOVOSYL TRANSFERASE SQD2"/>
    <property type="match status" value="1"/>
</dbReference>
<feature type="domain" description="Glycosyl transferase family 1" evidence="1">
    <location>
        <begin position="215"/>
        <end position="346"/>
    </location>
</feature>
<gene>
    <name evidence="2" type="ORF">METZ01_LOCUS60802</name>
</gene>
<proteinExistence type="predicted"/>
<reference evidence="2" key="1">
    <citation type="submission" date="2018-05" db="EMBL/GenBank/DDBJ databases">
        <authorList>
            <person name="Lanie J.A."/>
            <person name="Ng W.-L."/>
            <person name="Kazmierczak K.M."/>
            <person name="Andrzejewski T.M."/>
            <person name="Davidsen T.M."/>
            <person name="Wayne K.J."/>
            <person name="Tettelin H."/>
            <person name="Glass J.I."/>
            <person name="Rusch D."/>
            <person name="Podicherti R."/>
            <person name="Tsui H.-C.T."/>
            <person name="Winkler M.E."/>
        </authorList>
    </citation>
    <scope>NUCLEOTIDE SEQUENCE</scope>
</reference>
<dbReference type="GO" id="GO:0016757">
    <property type="term" value="F:glycosyltransferase activity"/>
    <property type="evidence" value="ECO:0007669"/>
    <property type="project" value="InterPro"/>
</dbReference>
<dbReference type="SUPFAM" id="SSF53756">
    <property type="entry name" value="UDP-Glycosyltransferase/glycogen phosphorylase"/>
    <property type="match status" value="1"/>
</dbReference>